<dbReference type="PDB" id="8HHM">
    <property type="method" value="EM"/>
    <property type="resolution" value="3.08 A"/>
    <property type="chains" value="A=1-598"/>
</dbReference>
<name>A0AA82WPH4_MYCMU</name>
<sequence>GGMTTMTVHTMGVHYKWQIPEVLRQQLWLAHNLREDLVSLQLAYDDDLKAIWSSYPDVAQAEDTMAAAEADAVALSERVKQARIEARSKKISTELTQQLRDAKKRLKDARQARRDAIAVVKDDAAERRKARSDQLAADQKALYGQYCRDGDLYWASFNTVLDHHKTAVKRIAAQRASGKPATLRHHRFDGSGTIAVQLQRQAGAPPRTPMVLADEAGKYRNVLHIPGWTDPDVWEQMTRSQCRQSGRVTVRMRCGSTDGQPQWIDLPVQVHRWLPADADITGAELVVTRVAGIYRAKLCVTARIGDTEPVTSGPTVALHLGWRSTEEGTAVATWRSDAPLDIPFGLRTVMRVDAAGTSGIIVVPATIERRLTRTENIASSRSLALDALRDKVVGWLSDNDAPTYRDAPLEAATVKQWKSPQRFASLAHAWKDNGTEISDILWAWFSLDRKQWAQQENGRRKALGHRDDLYRQIAAVISDQAGHVLVDDTSVAELSARAMERTELPTEVQQKIDRRRDHAAPGGLRASVVAAMTRDGVPVTIVAAADFTRTHSRCGHVNPADDRYLSNPVRCDGCGAMYDQDRSFVTLMLRAATAPSNP</sequence>
<reference evidence="2 3" key="1">
    <citation type="journal article" date="2023" name="Nat. Struct. Mol. Biol.">
        <title>Mechanistic and evolutionary insights into a type V-M CRISPR-Cas effector enzyme.</title>
        <authorList>
            <person name="Omura S.N."/>
            <person name="Nakagawa R."/>
            <person name="Sudfeld C."/>
            <person name="Villegas Warren R."/>
            <person name="Wu W.Y."/>
            <person name="Hirano H."/>
            <person name="Laffeber C."/>
            <person name="Kusakizako T."/>
            <person name="Kise Y."/>
            <person name="Lebbink J.H.G."/>
            <person name="Itoh Y."/>
            <person name="van der Oost J."/>
            <person name="Nureki O."/>
        </authorList>
    </citation>
    <scope>STRUCTURE BY ELECTRON MICROSCOPY (2.87 ANGSTROMS)</scope>
</reference>
<dbReference type="EMDB" id="EMD-34803"/>
<protein>
    <submittedName>
        <fullName evidence="2 3">Cas12m2</fullName>
    </submittedName>
</protein>
<dbReference type="PDB" id="8HHL">
    <property type="method" value="EM"/>
    <property type="resolution" value="2.87 A"/>
    <property type="chains" value="A=1-598"/>
</dbReference>
<dbReference type="AlphaFoldDB" id="A0AA82WPH4"/>
<evidence type="ECO:0000313" key="3">
    <source>
        <dbReference type="PDB" id="8HHM"/>
    </source>
</evidence>
<evidence type="ECO:0000256" key="1">
    <source>
        <dbReference type="SAM" id="Coils"/>
    </source>
</evidence>
<keyword evidence="2 3" id="KW-0002">3D-structure</keyword>
<feature type="coiled-coil region" evidence="1">
    <location>
        <begin position="58"/>
        <end position="119"/>
    </location>
</feature>
<proteinExistence type="evidence at protein level"/>
<dbReference type="EMDB" id="EMD-34804"/>
<keyword evidence="1" id="KW-0175">Coiled coil</keyword>
<accession>A0AA82WPH4</accession>
<evidence type="ECO:0000313" key="2">
    <source>
        <dbReference type="PDB" id="8HHL"/>
    </source>
</evidence>
<organism evidence="2">
    <name type="scientific">Mycolicibacterium mucogenicum</name>
    <name type="common">Mycobacterium mucogenicum</name>
    <dbReference type="NCBI Taxonomy" id="56689"/>
    <lineage>
        <taxon>Bacteria</taxon>
        <taxon>Bacillati</taxon>
        <taxon>Actinomycetota</taxon>
        <taxon>Actinomycetes</taxon>
        <taxon>Mycobacteriales</taxon>
        <taxon>Mycobacteriaceae</taxon>
        <taxon>Mycolicibacterium</taxon>
    </lineage>
</organism>